<dbReference type="Gene3D" id="3.20.20.140">
    <property type="entry name" value="Metal-dependent hydrolases"/>
    <property type="match status" value="1"/>
</dbReference>
<accession>A0ABN3W3V1</accession>
<reference evidence="8 9" key="1">
    <citation type="journal article" date="2019" name="Int. J. Syst. Evol. Microbiol.">
        <title>The Global Catalogue of Microorganisms (GCM) 10K type strain sequencing project: providing services to taxonomists for standard genome sequencing and annotation.</title>
        <authorList>
            <consortium name="The Broad Institute Genomics Platform"/>
            <consortium name="The Broad Institute Genome Sequencing Center for Infectious Disease"/>
            <person name="Wu L."/>
            <person name="Ma J."/>
        </authorList>
    </citation>
    <scope>NUCLEOTIDE SEQUENCE [LARGE SCALE GENOMIC DNA]</scope>
    <source>
        <strain evidence="8 9">JCM 6242</strain>
    </source>
</reference>
<evidence type="ECO:0000256" key="2">
    <source>
        <dbReference type="ARBA" id="ARBA00006676"/>
    </source>
</evidence>
<dbReference type="InterPro" id="IPR001365">
    <property type="entry name" value="A_deaminase_dom"/>
</dbReference>
<evidence type="ECO:0000313" key="8">
    <source>
        <dbReference type="EMBL" id="GAA2889520.1"/>
    </source>
</evidence>
<dbReference type="RefSeq" id="WP_344977243.1">
    <property type="nucleotide sequence ID" value="NZ_BAAAVI010000044.1"/>
</dbReference>
<dbReference type="NCBIfam" id="TIGR01430">
    <property type="entry name" value="aden_deam"/>
    <property type="match status" value="1"/>
</dbReference>
<feature type="domain" description="Adenosine deaminase" evidence="7">
    <location>
        <begin position="17"/>
        <end position="343"/>
    </location>
</feature>
<keyword evidence="9" id="KW-1185">Reference proteome</keyword>
<keyword evidence="5" id="KW-0378">Hydrolase</keyword>
<proteinExistence type="inferred from homology"/>
<evidence type="ECO:0000313" key="9">
    <source>
        <dbReference type="Proteomes" id="UP001500831"/>
    </source>
</evidence>
<keyword evidence="6" id="KW-0862">Zinc</keyword>
<comment type="similarity">
    <text evidence="2">Belongs to the metallo-dependent hydrolases superfamily. Adenosine and AMP deaminases family.</text>
</comment>
<evidence type="ECO:0000256" key="6">
    <source>
        <dbReference type="ARBA" id="ARBA00022833"/>
    </source>
</evidence>
<dbReference type="SUPFAM" id="SSF51556">
    <property type="entry name" value="Metallo-dependent hydrolases"/>
    <property type="match status" value="1"/>
</dbReference>
<evidence type="ECO:0000256" key="1">
    <source>
        <dbReference type="ARBA" id="ARBA00001947"/>
    </source>
</evidence>
<evidence type="ECO:0000259" key="7">
    <source>
        <dbReference type="Pfam" id="PF00962"/>
    </source>
</evidence>
<dbReference type="Pfam" id="PF00962">
    <property type="entry name" value="A_deaminase"/>
    <property type="match status" value="1"/>
</dbReference>
<comment type="cofactor">
    <cofactor evidence="1">
        <name>Zn(2+)</name>
        <dbReference type="ChEBI" id="CHEBI:29105"/>
    </cofactor>
</comment>
<dbReference type="InterPro" id="IPR032466">
    <property type="entry name" value="Metal_Hydrolase"/>
</dbReference>
<protein>
    <recommendedName>
        <fullName evidence="3">adenosine deaminase</fullName>
        <ecNumber evidence="3">3.5.4.4</ecNumber>
    </recommendedName>
</protein>
<name>A0ABN3W3V1_9ACTN</name>
<comment type="caution">
    <text evidence="8">The sequence shown here is derived from an EMBL/GenBank/DDBJ whole genome shotgun (WGS) entry which is preliminary data.</text>
</comment>
<sequence length="352" mass="38852">MLHLDARPGFDELLEAPKVLLHDHLDGGLRPSTIVDLAARDGYRDLPSMDPEELRRWFARARESSSLPVYLSGFHHAYGVLQTRQALVRAARENVQDLAADGVVYAETRFAPELHLQRGLTGAQVLDAVLAGTREGVEEAAGRIDVRVIVCAMRDRAYVRQAAELVHGAKNTRVVAFDLGGPEAGNSARKFRETFLGLRERGIHVTIHAGEGDGLASIQAALDCGAERLGHGVRIVEDLDSATARRVRDQRIILETSPSSNVHTGAAASFRQHPALRLSRAGFAVTVNTDNRLMSQTTLTQDFHELARHQDLTWSDVVRMTTVAAHGAFLPPDERRSLRDRVTGWYRDRGLM</sequence>
<dbReference type="Proteomes" id="UP001500831">
    <property type="component" value="Unassembled WGS sequence"/>
</dbReference>
<dbReference type="NCBIfam" id="NF006847">
    <property type="entry name" value="PRK09358.1-2"/>
    <property type="match status" value="1"/>
</dbReference>
<dbReference type="InterPro" id="IPR006330">
    <property type="entry name" value="Ado/ade_deaminase"/>
</dbReference>
<evidence type="ECO:0000256" key="3">
    <source>
        <dbReference type="ARBA" id="ARBA00012784"/>
    </source>
</evidence>
<keyword evidence="4" id="KW-0479">Metal-binding</keyword>
<dbReference type="PANTHER" id="PTHR11409:SF43">
    <property type="entry name" value="ADENOSINE DEAMINASE"/>
    <property type="match status" value="1"/>
</dbReference>
<evidence type="ECO:0000256" key="4">
    <source>
        <dbReference type="ARBA" id="ARBA00022723"/>
    </source>
</evidence>
<organism evidence="8 9">
    <name type="scientific">Streptosporangium fragile</name>
    <dbReference type="NCBI Taxonomy" id="46186"/>
    <lineage>
        <taxon>Bacteria</taxon>
        <taxon>Bacillati</taxon>
        <taxon>Actinomycetota</taxon>
        <taxon>Actinomycetes</taxon>
        <taxon>Streptosporangiales</taxon>
        <taxon>Streptosporangiaceae</taxon>
        <taxon>Streptosporangium</taxon>
    </lineage>
</organism>
<gene>
    <name evidence="8" type="ORF">GCM10010517_53640</name>
</gene>
<dbReference type="EC" id="3.5.4.4" evidence="3"/>
<dbReference type="PANTHER" id="PTHR11409">
    <property type="entry name" value="ADENOSINE DEAMINASE"/>
    <property type="match status" value="1"/>
</dbReference>
<evidence type="ECO:0000256" key="5">
    <source>
        <dbReference type="ARBA" id="ARBA00022801"/>
    </source>
</evidence>
<dbReference type="EMBL" id="BAAAVI010000044">
    <property type="protein sequence ID" value="GAA2889520.1"/>
    <property type="molecule type" value="Genomic_DNA"/>
</dbReference>